<evidence type="ECO:0000313" key="11">
    <source>
        <dbReference type="EMBL" id="CAG8620613.1"/>
    </source>
</evidence>
<dbReference type="GO" id="GO:0005524">
    <property type="term" value="F:ATP binding"/>
    <property type="evidence" value="ECO:0007669"/>
    <property type="project" value="UniProtKB-KW"/>
</dbReference>
<feature type="domain" description="ABC transmembrane type-1" evidence="10">
    <location>
        <begin position="98"/>
        <end position="364"/>
    </location>
</feature>
<sequence>MNFFKSKPSPPAYETVIPEENANFLSRIIFWWVGDLMRLGYKRPLEKEDLYLMNDRRLTENLAVKFDVEWKKELNKVGTKKNPSLWKALNRTVGRKFWIGGFYRLCGDALQVTSPLMIQKILIFVATAYFSNIFKFPEPKASDGYIYIVGLFLMQMGYTFFNNSFFYKSMETGFLVRSILINAIYRKAMVLSGKARALFTVGKITNMMSTDPTRLDFAAGYVHIMWAAPLETFVALGLLIKNLGVSALAGFALLIVMGPVQGKVMKSLQNGRKKALKLTDERVKLTQEILQGIRVIKYYAWEESFLDTLSKLRTKEIKYTRFLLIMRSWIMGFSMVLPVFASILSFVVYSLRGGELTADIVFSS</sequence>
<evidence type="ECO:0000256" key="1">
    <source>
        <dbReference type="ARBA" id="ARBA00004141"/>
    </source>
</evidence>
<dbReference type="InterPro" id="IPR050173">
    <property type="entry name" value="ABC_transporter_C-like"/>
</dbReference>
<evidence type="ECO:0000256" key="3">
    <source>
        <dbReference type="ARBA" id="ARBA00022448"/>
    </source>
</evidence>
<dbReference type="CDD" id="cd18597">
    <property type="entry name" value="ABC_6TM_YOR1_D1_like"/>
    <property type="match status" value="1"/>
</dbReference>
<feature type="transmembrane region" description="Helical" evidence="9">
    <location>
        <begin position="322"/>
        <end position="349"/>
    </location>
</feature>
<evidence type="ECO:0000256" key="7">
    <source>
        <dbReference type="ARBA" id="ARBA00022989"/>
    </source>
</evidence>
<dbReference type="OrthoDB" id="6500128at2759"/>
<dbReference type="GO" id="GO:0016020">
    <property type="term" value="C:membrane"/>
    <property type="evidence" value="ECO:0007669"/>
    <property type="project" value="UniProtKB-SubCell"/>
</dbReference>
<dbReference type="EMBL" id="CAJVPV010007558">
    <property type="protein sequence ID" value="CAG8620613.1"/>
    <property type="molecule type" value="Genomic_DNA"/>
</dbReference>
<keyword evidence="3" id="KW-0813">Transport</keyword>
<keyword evidence="4 9" id="KW-0812">Transmembrane</keyword>
<dbReference type="InterPro" id="IPR011527">
    <property type="entry name" value="ABC1_TM_dom"/>
</dbReference>
<dbReference type="PROSITE" id="PS50929">
    <property type="entry name" value="ABC_TM1F"/>
    <property type="match status" value="1"/>
</dbReference>
<dbReference type="SUPFAM" id="SSF90123">
    <property type="entry name" value="ABC transporter transmembrane region"/>
    <property type="match status" value="1"/>
</dbReference>
<dbReference type="FunFam" id="1.20.1560.10:FF:000006">
    <property type="entry name" value="ATP-binding cassette, sub-family C (CFTR/MRP), member 9"/>
    <property type="match status" value="1"/>
</dbReference>
<keyword evidence="6" id="KW-0067">ATP-binding</keyword>
<dbReference type="Proteomes" id="UP000789342">
    <property type="component" value="Unassembled WGS sequence"/>
</dbReference>
<feature type="transmembrane region" description="Helical" evidence="9">
    <location>
        <begin position="144"/>
        <end position="161"/>
    </location>
</feature>
<dbReference type="GO" id="GO:0140359">
    <property type="term" value="F:ABC-type transporter activity"/>
    <property type="evidence" value="ECO:0007669"/>
    <property type="project" value="InterPro"/>
</dbReference>
<evidence type="ECO:0000256" key="8">
    <source>
        <dbReference type="ARBA" id="ARBA00023136"/>
    </source>
</evidence>
<evidence type="ECO:0000259" key="10">
    <source>
        <dbReference type="PROSITE" id="PS50929"/>
    </source>
</evidence>
<evidence type="ECO:0000313" key="12">
    <source>
        <dbReference type="Proteomes" id="UP000789342"/>
    </source>
</evidence>
<dbReference type="PANTHER" id="PTHR24223">
    <property type="entry name" value="ATP-BINDING CASSETTE SUB-FAMILY C"/>
    <property type="match status" value="1"/>
</dbReference>
<dbReference type="InterPro" id="IPR036640">
    <property type="entry name" value="ABC1_TM_sf"/>
</dbReference>
<accession>A0A9N9CYR9</accession>
<keyword evidence="12" id="KW-1185">Reference proteome</keyword>
<evidence type="ECO:0000256" key="9">
    <source>
        <dbReference type="SAM" id="Phobius"/>
    </source>
</evidence>
<gene>
    <name evidence="11" type="ORF">AMORRO_LOCUS8646</name>
</gene>
<reference evidence="11" key="1">
    <citation type="submission" date="2021-06" db="EMBL/GenBank/DDBJ databases">
        <authorList>
            <person name="Kallberg Y."/>
            <person name="Tangrot J."/>
            <person name="Rosling A."/>
        </authorList>
    </citation>
    <scope>NUCLEOTIDE SEQUENCE</scope>
    <source>
        <strain evidence="11">CL551</strain>
    </source>
</reference>
<name>A0A9N9CYR9_9GLOM</name>
<keyword evidence="5" id="KW-0547">Nucleotide-binding</keyword>
<comment type="similarity">
    <text evidence="2">Belongs to the ABC transporter superfamily. ABCC family. Conjugate transporter (TC 3.A.1.208) subfamily.</text>
</comment>
<dbReference type="Pfam" id="PF00664">
    <property type="entry name" value="ABC_membrane"/>
    <property type="match status" value="1"/>
</dbReference>
<dbReference type="Gene3D" id="1.20.1560.10">
    <property type="entry name" value="ABC transporter type 1, transmembrane domain"/>
    <property type="match status" value="1"/>
</dbReference>
<evidence type="ECO:0000256" key="2">
    <source>
        <dbReference type="ARBA" id="ARBA00009726"/>
    </source>
</evidence>
<organism evidence="11 12">
    <name type="scientific">Acaulospora morrowiae</name>
    <dbReference type="NCBI Taxonomy" id="94023"/>
    <lineage>
        <taxon>Eukaryota</taxon>
        <taxon>Fungi</taxon>
        <taxon>Fungi incertae sedis</taxon>
        <taxon>Mucoromycota</taxon>
        <taxon>Glomeromycotina</taxon>
        <taxon>Glomeromycetes</taxon>
        <taxon>Diversisporales</taxon>
        <taxon>Acaulosporaceae</taxon>
        <taxon>Acaulospora</taxon>
    </lineage>
</organism>
<evidence type="ECO:0000256" key="5">
    <source>
        <dbReference type="ARBA" id="ARBA00022741"/>
    </source>
</evidence>
<feature type="transmembrane region" description="Helical" evidence="9">
    <location>
        <begin position="233"/>
        <end position="256"/>
    </location>
</feature>
<evidence type="ECO:0000256" key="4">
    <source>
        <dbReference type="ARBA" id="ARBA00022692"/>
    </source>
</evidence>
<evidence type="ECO:0000256" key="6">
    <source>
        <dbReference type="ARBA" id="ARBA00022840"/>
    </source>
</evidence>
<dbReference type="PANTHER" id="PTHR24223:SF456">
    <property type="entry name" value="MULTIDRUG RESISTANCE-ASSOCIATED PROTEIN LETHAL(2)03659"/>
    <property type="match status" value="1"/>
</dbReference>
<protein>
    <submittedName>
        <fullName evidence="11">18108_t:CDS:1</fullName>
    </submittedName>
</protein>
<proteinExistence type="inferred from homology"/>
<keyword evidence="8 9" id="KW-0472">Membrane</keyword>
<dbReference type="AlphaFoldDB" id="A0A9N9CYR9"/>
<comment type="subcellular location">
    <subcellularLocation>
        <location evidence="1">Membrane</location>
        <topology evidence="1">Multi-pass membrane protein</topology>
    </subcellularLocation>
</comment>
<keyword evidence="7 9" id="KW-1133">Transmembrane helix</keyword>
<feature type="non-terminal residue" evidence="11">
    <location>
        <position position="364"/>
    </location>
</feature>
<comment type="caution">
    <text evidence="11">The sequence shown here is derived from an EMBL/GenBank/DDBJ whole genome shotgun (WGS) entry which is preliminary data.</text>
</comment>